<dbReference type="PIRSF" id="PIRSF001589">
    <property type="entry name" value="Asn_synthetase_glu-h"/>
    <property type="match status" value="1"/>
</dbReference>
<dbReference type="InterPro" id="IPR014729">
    <property type="entry name" value="Rossmann-like_a/b/a_fold"/>
</dbReference>
<dbReference type="InterPro" id="IPR051786">
    <property type="entry name" value="ASN_synthetase/amidase"/>
</dbReference>
<feature type="binding site" evidence="8">
    <location>
        <begin position="341"/>
        <end position="342"/>
    </location>
    <ligand>
        <name>ATP</name>
        <dbReference type="ChEBI" id="CHEBI:30616"/>
    </ligand>
</feature>
<keyword evidence="6" id="KW-0315">Glutamine amidotransferase</keyword>
<dbReference type="PANTHER" id="PTHR43284:SF1">
    <property type="entry name" value="ASPARAGINE SYNTHETASE"/>
    <property type="match status" value="1"/>
</dbReference>
<evidence type="ECO:0000256" key="8">
    <source>
        <dbReference type="PIRSR" id="PIRSR001589-2"/>
    </source>
</evidence>
<dbReference type="GO" id="GO:0005829">
    <property type="term" value="C:cytosol"/>
    <property type="evidence" value="ECO:0007669"/>
    <property type="project" value="TreeGrafter"/>
</dbReference>
<dbReference type="NCBIfam" id="TIGR01536">
    <property type="entry name" value="asn_synth_AEB"/>
    <property type="match status" value="1"/>
</dbReference>
<dbReference type="Gene3D" id="3.40.50.620">
    <property type="entry name" value="HUPs"/>
    <property type="match status" value="1"/>
</dbReference>
<feature type="site" description="Important for beta-aspartyl-AMP intermediate formation" evidence="9">
    <location>
        <position position="343"/>
    </location>
</feature>
<reference evidence="11" key="1">
    <citation type="submission" date="2016-07" db="EMBL/GenBank/DDBJ databases">
        <title>Microvirga ossetica sp. nov. a new species of rhizobia isolated from root nodules of the legume species Vicia alpestris Steven originated from North Ossetia region in the Caucasus.</title>
        <authorList>
            <person name="Safronova V.I."/>
            <person name="Kuznetsova I.G."/>
            <person name="Sazanova A.L."/>
            <person name="Belimov A."/>
            <person name="Andronov E."/>
            <person name="Osledkin Y.S."/>
            <person name="Onishchuk O.P."/>
            <person name="Kurchak O.N."/>
            <person name="Shaposhnikov A.I."/>
            <person name="Willems A."/>
            <person name="Tikhonovich I.A."/>
        </authorList>
    </citation>
    <scope>NUCLEOTIDE SEQUENCE [LARGE SCALE GENOMIC DNA]</scope>
    <source>
        <strain evidence="11">V5/3M</strain>
    </source>
</reference>
<sequence length="449" mass="48905">MLNVLEHRGPDDYGLERGNNWMLGFRRLAILDLSPAGHQPMCTPDGRHWLVFNGEIYNYLELRRALEHDGVTFRSESDTEVLLQLLLRCGPSALSRLNGMFAFAFVDLTKRTFLLARDRLGVKPLYWYNQGGKLRFASELKGLLAWPDATRTINRKAVLEFLSLGYIPASSCILEGYGKLEAGTYAVGSLDRPTLNPTRYWSIDIAPGSNSGPLTTDQLSEFHELLADAAKIRLRSDVPVGIFLSGGIDSGLVASFAAESSAPPLALTVGFAEESFDETSIAQETAAHLGLKLKVLQQRAASIDDVDSLSWTFDEPFGDASALPTMLLCSAASEHATVFLSGDGGDEAFGGYRRYLEAARHGWISRVPSAAKAAGYALSQAMPLQSALRYRLAKATLPRDQMAAVFDGQGLTRDPALRSILPRDLLAQAGDVLDPVRVAWENGSALDPL</sequence>
<evidence type="ECO:0000256" key="4">
    <source>
        <dbReference type="ARBA" id="ARBA00022741"/>
    </source>
</evidence>
<keyword evidence="4 8" id="KW-0547">Nucleotide-binding</keyword>
<name>A0A1B2EBD3_9HYPH</name>
<dbReference type="Pfam" id="PF13537">
    <property type="entry name" value="GATase_7"/>
    <property type="match status" value="1"/>
</dbReference>
<dbReference type="CDD" id="cd00712">
    <property type="entry name" value="AsnB"/>
    <property type="match status" value="1"/>
</dbReference>
<comment type="pathway">
    <text evidence="1">Amino-acid biosynthesis; L-asparagine biosynthesis; L-asparagine from L-aspartate (L-Gln route): step 1/1.</text>
</comment>
<keyword evidence="5 8" id="KW-0067">ATP-binding</keyword>
<evidence type="ECO:0000256" key="5">
    <source>
        <dbReference type="ARBA" id="ARBA00022840"/>
    </source>
</evidence>
<dbReference type="InterPro" id="IPR006426">
    <property type="entry name" value="Asn_synth_AEB"/>
</dbReference>
<evidence type="ECO:0000256" key="1">
    <source>
        <dbReference type="ARBA" id="ARBA00005187"/>
    </source>
</evidence>
<dbReference type="EMBL" id="CP016616">
    <property type="protein sequence ID" value="ANY77286.1"/>
    <property type="molecule type" value="Genomic_DNA"/>
</dbReference>
<comment type="catalytic activity">
    <reaction evidence="7">
        <text>L-aspartate + L-glutamine + ATP + H2O = L-asparagine + L-glutamate + AMP + diphosphate + H(+)</text>
        <dbReference type="Rhea" id="RHEA:12228"/>
        <dbReference type="ChEBI" id="CHEBI:15377"/>
        <dbReference type="ChEBI" id="CHEBI:15378"/>
        <dbReference type="ChEBI" id="CHEBI:29985"/>
        <dbReference type="ChEBI" id="CHEBI:29991"/>
        <dbReference type="ChEBI" id="CHEBI:30616"/>
        <dbReference type="ChEBI" id="CHEBI:33019"/>
        <dbReference type="ChEBI" id="CHEBI:58048"/>
        <dbReference type="ChEBI" id="CHEBI:58359"/>
        <dbReference type="ChEBI" id="CHEBI:456215"/>
        <dbReference type="EC" id="6.3.5.4"/>
    </reaction>
</comment>
<organism evidence="11">
    <name type="scientific">Microvirga ossetica</name>
    <dbReference type="NCBI Taxonomy" id="1882682"/>
    <lineage>
        <taxon>Bacteria</taxon>
        <taxon>Pseudomonadati</taxon>
        <taxon>Pseudomonadota</taxon>
        <taxon>Alphaproteobacteria</taxon>
        <taxon>Hyphomicrobiales</taxon>
        <taxon>Methylobacteriaceae</taxon>
        <taxon>Microvirga</taxon>
    </lineage>
</organism>
<dbReference type="KEGG" id="moc:BB934_02830"/>
<dbReference type="EC" id="6.3.5.4" evidence="3"/>
<dbReference type="PROSITE" id="PS51278">
    <property type="entry name" value="GATASE_TYPE_2"/>
    <property type="match status" value="1"/>
</dbReference>
<dbReference type="InterPro" id="IPR029055">
    <property type="entry name" value="Ntn_hydrolases_N"/>
</dbReference>
<feature type="binding site" evidence="8">
    <location>
        <position position="269"/>
    </location>
    <ligand>
        <name>ATP</name>
        <dbReference type="ChEBI" id="CHEBI:30616"/>
    </ligand>
</feature>
<feature type="binding site" evidence="8">
    <location>
        <position position="78"/>
    </location>
    <ligand>
        <name>L-glutamine</name>
        <dbReference type="ChEBI" id="CHEBI:58359"/>
    </ligand>
</feature>
<evidence type="ECO:0000256" key="3">
    <source>
        <dbReference type="ARBA" id="ARBA00012737"/>
    </source>
</evidence>
<dbReference type="InterPro" id="IPR017932">
    <property type="entry name" value="GATase_2_dom"/>
</dbReference>
<evidence type="ECO:0000256" key="2">
    <source>
        <dbReference type="ARBA" id="ARBA00005752"/>
    </source>
</evidence>
<proteinExistence type="inferred from homology"/>
<dbReference type="GO" id="GO:0005524">
    <property type="term" value="F:ATP binding"/>
    <property type="evidence" value="ECO:0007669"/>
    <property type="project" value="UniProtKB-KW"/>
</dbReference>
<protein>
    <recommendedName>
        <fullName evidence="3">asparagine synthase (glutamine-hydrolyzing)</fullName>
        <ecNumber evidence="3">6.3.5.4</ecNumber>
    </recommendedName>
</protein>
<evidence type="ECO:0000256" key="6">
    <source>
        <dbReference type="ARBA" id="ARBA00022962"/>
    </source>
</evidence>
<dbReference type="InterPro" id="IPR001962">
    <property type="entry name" value="Asn_synthase"/>
</dbReference>
<evidence type="ECO:0000256" key="9">
    <source>
        <dbReference type="PIRSR" id="PIRSR001589-3"/>
    </source>
</evidence>
<dbReference type="Pfam" id="PF00733">
    <property type="entry name" value="Asn_synthase"/>
    <property type="match status" value="1"/>
</dbReference>
<dbReference type="Gene3D" id="3.60.20.10">
    <property type="entry name" value="Glutamine Phosphoribosylpyrophosphate, subunit 1, domain 1"/>
    <property type="match status" value="1"/>
</dbReference>
<gene>
    <name evidence="11" type="ORF">BB934_02830</name>
</gene>
<evidence type="ECO:0000313" key="11">
    <source>
        <dbReference type="EMBL" id="ANY77286.1"/>
    </source>
</evidence>
<accession>A0A1B2EBD3</accession>
<comment type="similarity">
    <text evidence="2">Belongs to the asparagine synthetase family.</text>
</comment>
<dbReference type="GO" id="GO:0006529">
    <property type="term" value="P:asparagine biosynthetic process"/>
    <property type="evidence" value="ECO:0007669"/>
    <property type="project" value="InterPro"/>
</dbReference>
<dbReference type="InterPro" id="IPR033738">
    <property type="entry name" value="AsnB_N"/>
</dbReference>
<feature type="domain" description="Glutamine amidotransferase type-2" evidence="10">
    <location>
        <begin position="1"/>
        <end position="191"/>
    </location>
</feature>
<dbReference type="PANTHER" id="PTHR43284">
    <property type="entry name" value="ASPARAGINE SYNTHETASE (GLUTAMINE-HYDROLYZING)"/>
    <property type="match status" value="1"/>
</dbReference>
<evidence type="ECO:0000259" key="10">
    <source>
        <dbReference type="PROSITE" id="PS51278"/>
    </source>
</evidence>
<dbReference type="AlphaFoldDB" id="A0A1B2EBD3"/>
<dbReference type="CDD" id="cd01991">
    <property type="entry name" value="Asn_synthase_B_C"/>
    <property type="match status" value="1"/>
</dbReference>
<dbReference type="SUPFAM" id="SSF56235">
    <property type="entry name" value="N-terminal nucleophile aminohydrolases (Ntn hydrolases)"/>
    <property type="match status" value="1"/>
</dbReference>
<evidence type="ECO:0000256" key="7">
    <source>
        <dbReference type="ARBA" id="ARBA00048741"/>
    </source>
</evidence>
<dbReference type="GO" id="GO:0004066">
    <property type="term" value="F:asparagine synthase (glutamine-hydrolyzing) activity"/>
    <property type="evidence" value="ECO:0007669"/>
    <property type="project" value="UniProtKB-EC"/>
</dbReference>
<dbReference type="SUPFAM" id="SSF52402">
    <property type="entry name" value="Adenine nucleotide alpha hydrolases-like"/>
    <property type="match status" value="1"/>
</dbReference>